<evidence type="ECO:0000256" key="5">
    <source>
        <dbReference type="ARBA" id="ARBA00023136"/>
    </source>
</evidence>
<keyword evidence="2" id="KW-1003">Cell membrane</keyword>
<keyword evidence="5" id="KW-0472">Membrane</keyword>
<evidence type="ECO:0000256" key="8">
    <source>
        <dbReference type="ARBA" id="ARBA00024235"/>
    </source>
</evidence>
<comment type="subcellular location">
    <subcellularLocation>
        <location evidence="1">Cell membrane</location>
        <topology evidence="1">Single-pass type II membrane protein</topology>
    </subcellularLocation>
</comment>
<evidence type="ECO:0000256" key="4">
    <source>
        <dbReference type="ARBA" id="ARBA00022989"/>
    </source>
</evidence>
<organism evidence="10">
    <name type="scientific">Sedimenticola thiotaurini</name>
    <dbReference type="NCBI Taxonomy" id="1543721"/>
    <lineage>
        <taxon>Bacteria</taxon>
        <taxon>Pseudomonadati</taxon>
        <taxon>Pseudomonadota</taxon>
        <taxon>Gammaproteobacteria</taxon>
        <taxon>Chromatiales</taxon>
        <taxon>Sedimenticolaceae</taxon>
        <taxon>Sedimenticola</taxon>
    </lineage>
</organism>
<evidence type="ECO:0000256" key="1">
    <source>
        <dbReference type="ARBA" id="ARBA00004401"/>
    </source>
</evidence>
<comment type="similarity">
    <text evidence="7">Belongs to the YfgM family.</text>
</comment>
<dbReference type="GO" id="GO:0005886">
    <property type="term" value="C:plasma membrane"/>
    <property type="evidence" value="ECO:0007669"/>
    <property type="project" value="UniProtKB-SubCell"/>
</dbReference>
<dbReference type="Proteomes" id="UP000886251">
    <property type="component" value="Unassembled WGS sequence"/>
</dbReference>
<protein>
    <recommendedName>
        <fullName evidence="8">Ancillary SecYEG translocon subunit</fullName>
    </recommendedName>
</protein>
<keyword evidence="3" id="KW-0812">Transmembrane</keyword>
<evidence type="ECO:0000256" key="2">
    <source>
        <dbReference type="ARBA" id="ARBA00022475"/>
    </source>
</evidence>
<dbReference type="InterPro" id="IPR026039">
    <property type="entry name" value="YfgM"/>
</dbReference>
<feature type="domain" description="Ancillary SecYEG translocon subunit/Cell division coordinator CpoB TPR" evidence="9">
    <location>
        <begin position="16"/>
        <end position="206"/>
    </location>
</feature>
<evidence type="ECO:0000313" key="10">
    <source>
        <dbReference type="EMBL" id="HEB96932.1"/>
    </source>
</evidence>
<dbReference type="PIRSF" id="PIRSF006170">
    <property type="entry name" value="YfgM"/>
    <property type="match status" value="1"/>
</dbReference>
<evidence type="ECO:0000256" key="3">
    <source>
        <dbReference type="ARBA" id="ARBA00022692"/>
    </source>
</evidence>
<dbReference type="AlphaFoldDB" id="A0A831RMU5"/>
<evidence type="ECO:0000256" key="7">
    <source>
        <dbReference type="ARBA" id="ARBA00024197"/>
    </source>
</evidence>
<evidence type="ECO:0000256" key="6">
    <source>
        <dbReference type="ARBA" id="ARBA00023186"/>
    </source>
</evidence>
<accession>A0A831RMU5</accession>
<keyword evidence="6" id="KW-0143">Chaperone</keyword>
<dbReference type="Pfam" id="PF09976">
    <property type="entry name" value="TPR_21"/>
    <property type="match status" value="1"/>
</dbReference>
<evidence type="ECO:0000259" key="9">
    <source>
        <dbReference type="Pfam" id="PF09976"/>
    </source>
</evidence>
<proteinExistence type="inferred from homology"/>
<reference evidence="10" key="1">
    <citation type="journal article" date="2020" name="mSystems">
        <title>Genome- and Community-Level Interaction Insights into Carbon Utilization and Element Cycling Functions of Hydrothermarchaeota in Hydrothermal Sediment.</title>
        <authorList>
            <person name="Zhou Z."/>
            <person name="Liu Y."/>
            <person name="Xu W."/>
            <person name="Pan J."/>
            <person name="Luo Z.H."/>
            <person name="Li M."/>
        </authorList>
    </citation>
    <scope>NUCLEOTIDE SEQUENCE [LARGE SCALE GENOMIC DNA]</scope>
    <source>
        <strain evidence="10">HyVt-443</strain>
    </source>
</reference>
<dbReference type="GO" id="GO:0044877">
    <property type="term" value="F:protein-containing complex binding"/>
    <property type="evidence" value="ECO:0007669"/>
    <property type="project" value="InterPro"/>
</dbReference>
<comment type="caution">
    <text evidence="10">The sequence shown here is derived from an EMBL/GenBank/DDBJ whole genome shotgun (WGS) entry which is preliminary data.</text>
</comment>
<dbReference type="InterPro" id="IPR011990">
    <property type="entry name" value="TPR-like_helical_dom_sf"/>
</dbReference>
<dbReference type="EMBL" id="DRKP01000129">
    <property type="protein sequence ID" value="HEB96932.1"/>
    <property type="molecule type" value="Genomic_DNA"/>
</dbReference>
<gene>
    <name evidence="10" type="ORF">ENI96_10945</name>
</gene>
<dbReference type="Gene3D" id="1.25.40.10">
    <property type="entry name" value="Tetratricopeptide repeat domain"/>
    <property type="match status" value="1"/>
</dbReference>
<sequence length="211" mass="22602">MVDVNLSEEEQVEALKKWWKENGRSVVGGVVLGLGAVFGWQAWQQHQQSIADQASVQFEQLNQSLIAGVQEPAVKQAEQLIGEYGDTPYALFAALDLARVRLGQGKRDAALAQLQWVVDTADEPSFRQIARLRMARIQLDAGNLDAAGALIDQAGNDAYRGEFAELKGDLALARGDRKAAGAAYREALAGGVGSASLVQMKLDDLAVGPEG</sequence>
<dbReference type="PANTHER" id="PTHR38035">
    <property type="entry name" value="UPF0070 PROTEIN YFGM"/>
    <property type="match status" value="1"/>
</dbReference>
<dbReference type="PANTHER" id="PTHR38035:SF1">
    <property type="entry name" value="ANCILLARY SECYEG TRANSLOCON SUBUNIT"/>
    <property type="match status" value="1"/>
</dbReference>
<name>A0A831RMU5_9GAMM</name>
<keyword evidence="4" id="KW-1133">Transmembrane helix</keyword>
<dbReference type="InterPro" id="IPR018704">
    <property type="entry name" value="SecYEG/CpoB_TPR"/>
</dbReference>
<dbReference type="SUPFAM" id="SSF48452">
    <property type="entry name" value="TPR-like"/>
    <property type="match status" value="1"/>
</dbReference>